<evidence type="ECO:0000256" key="5">
    <source>
        <dbReference type="ARBA" id="ARBA00022643"/>
    </source>
</evidence>
<evidence type="ECO:0000256" key="8">
    <source>
        <dbReference type="ARBA" id="ARBA00022741"/>
    </source>
</evidence>
<dbReference type="Proteomes" id="UP000184048">
    <property type="component" value="Unassembled WGS sequence"/>
</dbReference>
<evidence type="ECO:0000256" key="12">
    <source>
        <dbReference type="ARBA" id="ARBA00023268"/>
    </source>
</evidence>
<comment type="catalytic activity">
    <reaction evidence="13 15">
        <text>riboflavin + ATP = FMN + ADP + H(+)</text>
        <dbReference type="Rhea" id="RHEA:14357"/>
        <dbReference type="ChEBI" id="CHEBI:15378"/>
        <dbReference type="ChEBI" id="CHEBI:30616"/>
        <dbReference type="ChEBI" id="CHEBI:57986"/>
        <dbReference type="ChEBI" id="CHEBI:58210"/>
        <dbReference type="ChEBI" id="CHEBI:456216"/>
        <dbReference type="EC" id="2.7.1.26"/>
    </reaction>
</comment>
<dbReference type="InterPro" id="IPR004821">
    <property type="entry name" value="Cyt_trans-like"/>
</dbReference>
<dbReference type="UniPathway" id="UPA00277">
    <property type="reaction ID" value="UER00407"/>
</dbReference>
<dbReference type="RefSeq" id="WP_072835803.1">
    <property type="nucleotide sequence ID" value="NZ_FQUU01000010.1"/>
</dbReference>
<keyword evidence="12" id="KW-0511">Multifunctional enzyme</keyword>
<comment type="pathway">
    <text evidence="3 15">Cofactor biosynthesis; FMN biosynthesis; FMN from riboflavin (ATP route): step 1/1.</text>
</comment>
<evidence type="ECO:0000256" key="4">
    <source>
        <dbReference type="ARBA" id="ARBA00022630"/>
    </source>
</evidence>
<reference evidence="17 18" key="1">
    <citation type="submission" date="2016-11" db="EMBL/GenBank/DDBJ databases">
        <authorList>
            <person name="Jaros S."/>
            <person name="Januszkiewicz K."/>
            <person name="Wedrychowicz H."/>
        </authorList>
    </citation>
    <scope>NUCLEOTIDE SEQUENCE [LARGE SCALE GENOMIC DNA]</scope>
    <source>
        <strain evidence="17 18">DSM 18119</strain>
    </source>
</reference>
<evidence type="ECO:0000256" key="1">
    <source>
        <dbReference type="ARBA" id="ARBA00002121"/>
    </source>
</evidence>
<evidence type="ECO:0000256" key="13">
    <source>
        <dbReference type="ARBA" id="ARBA00047880"/>
    </source>
</evidence>
<evidence type="ECO:0000256" key="14">
    <source>
        <dbReference type="ARBA" id="ARBA00049494"/>
    </source>
</evidence>
<dbReference type="InterPro" id="IPR023465">
    <property type="entry name" value="Riboflavin_kinase_dom_sf"/>
</dbReference>
<dbReference type="GO" id="GO:0003919">
    <property type="term" value="F:FMN adenylyltransferase activity"/>
    <property type="evidence" value="ECO:0007669"/>
    <property type="project" value="UniProtKB-UniRule"/>
</dbReference>
<keyword evidence="9 15" id="KW-0418">Kinase</keyword>
<dbReference type="SUPFAM" id="SSF52374">
    <property type="entry name" value="Nucleotidylyl transferase"/>
    <property type="match status" value="1"/>
</dbReference>
<dbReference type="Gene3D" id="2.40.30.30">
    <property type="entry name" value="Riboflavin kinase-like"/>
    <property type="match status" value="1"/>
</dbReference>
<evidence type="ECO:0000256" key="6">
    <source>
        <dbReference type="ARBA" id="ARBA00022679"/>
    </source>
</evidence>
<dbReference type="UniPathway" id="UPA00276">
    <property type="reaction ID" value="UER00406"/>
</dbReference>
<keyword evidence="5 15" id="KW-0288">FMN</keyword>
<keyword evidence="6 15" id="KW-0808">Transferase</keyword>
<dbReference type="PANTHER" id="PTHR22749">
    <property type="entry name" value="RIBOFLAVIN KINASE/FMN ADENYLYLTRANSFERASE"/>
    <property type="match status" value="1"/>
</dbReference>
<evidence type="ECO:0000256" key="9">
    <source>
        <dbReference type="ARBA" id="ARBA00022777"/>
    </source>
</evidence>
<dbReference type="GO" id="GO:0008531">
    <property type="term" value="F:riboflavin kinase activity"/>
    <property type="evidence" value="ECO:0007669"/>
    <property type="project" value="UniProtKB-UniRule"/>
</dbReference>
<evidence type="ECO:0000313" key="17">
    <source>
        <dbReference type="EMBL" id="SHF43470.1"/>
    </source>
</evidence>
<dbReference type="PANTHER" id="PTHR22749:SF6">
    <property type="entry name" value="RIBOFLAVIN KINASE"/>
    <property type="match status" value="1"/>
</dbReference>
<comment type="pathway">
    <text evidence="2 15">Cofactor biosynthesis; FAD biosynthesis; FAD from FMN: step 1/1.</text>
</comment>
<evidence type="ECO:0000256" key="3">
    <source>
        <dbReference type="ARBA" id="ARBA00005201"/>
    </source>
</evidence>
<keyword evidence="8 15" id="KW-0547">Nucleotide-binding</keyword>
<dbReference type="STRING" id="1121884.SAMN02745131_02643"/>
<dbReference type="SMART" id="SM00904">
    <property type="entry name" value="Flavokinase"/>
    <property type="match status" value="1"/>
</dbReference>
<dbReference type="NCBIfam" id="TIGR00125">
    <property type="entry name" value="cyt_tran_rel"/>
    <property type="match status" value="1"/>
</dbReference>
<dbReference type="GO" id="GO:0005524">
    <property type="term" value="F:ATP binding"/>
    <property type="evidence" value="ECO:0007669"/>
    <property type="project" value="UniProtKB-UniRule"/>
</dbReference>
<dbReference type="GO" id="GO:0009231">
    <property type="term" value="P:riboflavin biosynthetic process"/>
    <property type="evidence" value="ECO:0007669"/>
    <property type="project" value="InterPro"/>
</dbReference>
<evidence type="ECO:0000259" key="16">
    <source>
        <dbReference type="SMART" id="SM00904"/>
    </source>
</evidence>
<name>A0A1M5BM48_9BACT</name>
<evidence type="ECO:0000256" key="2">
    <source>
        <dbReference type="ARBA" id="ARBA00004726"/>
    </source>
</evidence>
<evidence type="ECO:0000256" key="10">
    <source>
        <dbReference type="ARBA" id="ARBA00022827"/>
    </source>
</evidence>
<comment type="similarity">
    <text evidence="15">Belongs to the ribF family.</text>
</comment>
<evidence type="ECO:0000313" key="18">
    <source>
        <dbReference type="Proteomes" id="UP000184048"/>
    </source>
</evidence>
<proteinExistence type="inferred from homology"/>
<comment type="catalytic activity">
    <reaction evidence="14 15">
        <text>FMN + ATP + H(+) = FAD + diphosphate</text>
        <dbReference type="Rhea" id="RHEA:17237"/>
        <dbReference type="ChEBI" id="CHEBI:15378"/>
        <dbReference type="ChEBI" id="CHEBI:30616"/>
        <dbReference type="ChEBI" id="CHEBI:33019"/>
        <dbReference type="ChEBI" id="CHEBI:57692"/>
        <dbReference type="ChEBI" id="CHEBI:58210"/>
        <dbReference type="EC" id="2.7.7.2"/>
    </reaction>
</comment>
<dbReference type="EMBL" id="FQUU01000010">
    <property type="protein sequence ID" value="SHF43470.1"/>
    <property type="molecule type" value="Genomic_DNA"/>
</dbReference>
<keyword evidence="11 15" id="KW-0067">ATP-binding</keyword>
<feature type="domain" description="Riboflavin kinase" evidence="16">
    <location>
        <begin position="182"/>
        <end position="306"/>
    </location>
</feature>
<dbReference type="InterPro" id="IPR015864">
    <property type="entry name" value="FAD_synthase"/>
</dbReference>
<dbReference type="SUPFAM" id="SSF82114">
    <property type="entry name" value="Riboflavin kinase-like"/>
    <property type="match status" value="1"/>
</dbReference>
<dbReference type="PIRSF" id="PIRSF004491">
    <property type="entry name" value="FAD_Synth"/>
    <property type="match status" value="1"/>
</dbReference>
<dbReference type="EC" id="2.7.7.2" evidence="15"/>
<dbReference type="InterPro" id="IPR014729">
    <property type="entry name" value="Rossmann-like_a/b/a_fold"/>
</dbReference>
<evidence type="ECO:0000256" key="7">
    <source>
        <dbReference type="ARBA" id="ARBA00022695"/>
    </source>
</evidence>
<keyword evidence="10 15" id="KW-0274">FAD</keyword>
<protein>
    <recommendedName>
        <fullName evidence="15">Riboflavin biosynthesis protein</fullName>
    </recommendedName>
    <domain>
        <recommendedName>
            <fullName evidence="15">Riboflavin kinase</fullName>
            <ecNumber evidence="15">2.7.1.26</ecNumber>
        </recommendedName>
        <alternativeName>
            <fullName evidence="15">Flavokinase</fullName>
        </alternativeName>
    </domain>
    <domain>
        <recommendedName>
            <fullName evidence="15">FMN adenylyltransferase</fullName>
            <ecNumber evidence="15">2.7.7.2</ecNumber>
        </recommendedName>
        <alternativeName>
            <fullName evidence="15">FAD pyrophosphorylase</fullName>
        </alternativeName>
        <alternativeName>
            <fullName evidence="15">FAD synthase</fullName>
        </alternativeName>
    </domain>
</protein>
<organism evidence="17 18">
    <name type="scientific">Flavisolibacter ginsengisoli DSM 18119</name>
    <dbReference type="NCBI Taxonomy" id="1121884"/>
    <lineage>
        <taxon>Bacteria</taxon>
        <taxon>Pseudomonadati</taxon>
        <taxon>Bacteroidota</taxon>
        <taxon>Chitinophagia</taxon>
        <taxon>Chitinophagales</taxon>
        <taxon>Chitinophagaceae</taxon>
        <taxon>Flavisolibacter</taxon>
    </lineage>
</organism>
<keyword evidence="18" id="KW-1185">Reference proteome</keyword>
<dbReference type="GO" id="GO:0009398">
    <property type="term" value="P:FMN biosynthetic process"/>
    <property type="evidence" value="ECO:0007669"/>
    <property type="project" value="UniProtKB-UniRule"/>
</dbReference>
<dbReference type="InterPro" id="IPR023468">
    <property type="entry name" value="Riboflavin_kinase"/>
</dbReference>
<dbReference type="OrthoDB" id="9803667at2"/>
<dbReference type="Pfam" id="PF01687">
    <property type="entry name" value="Flavokinase"/>
    <property type="match status" value="1"/>
</dbReference>
<accession>A0A1M5BM48</accession>
<keyword evidence="7 15" id="KW-0548">Nucleotidyltransferase</keyword>
<dbReference type="Pfam" id="PF06574">
    <property type="entry name" value="FAD_syn"/>
    <property type="match status" value="1"/>
</dbReference>
<evidence type="ECO:0000256" key="15">
    <source>
        <dbReference type="PIRNR" id="PIRNR004491"/>
    </source>
</evidence>
<dbReference type="AlphaFoldDB" id="A0A1M5BM48"/>
<dbReference type="NCBIfam" id="NF004162">
    <property type="entry name" value="PRK05627.1-5"/>
    <property type="match status" value="1"/>
</dbReference>
<dbReference type="InterPro" id="IPR002606">
    <property type="entry name" value="Riboflavin_kinase_bac"/>
</dbReference>
<dbReference type="EC" id="2.7.1.26" evidence="15"/>
<sequence>MQVHRSIDQLPRFKNSVITIGTFDGVHEGHQQIIEALKAEARAVTGEAVIITFDPHPRMIVHPHTHLHLINTLEEKIELLSRTGIDHLVVVPFTKEFSDQSAEAYIEHFLIGKFHPHSIIIGYDHHFGHDRKGNFRLLENNAAHFQYKLLEIPKHVLDSIGVSSTKIRKAIQESQIETANRLLGYDFFFEGKVVPGDKLGRQLGYPTANLEYTSKEKIHLGHGVYAVNVELDGKIKKGMLSIGERPTLNRPGEKVEVNIFDFDQDIYGKILRVTVKKFLREQVKYDSLDLLIEQLHKDKENSLEVL</sequence>
<gene>
    <name evidence="17" type="ORF">SAMN02745131_02643</name>
</gene>
<comment type="function">
    <text evidence="1">Catalyzes the phosphorylation of riboflavin to FMN followed by the adenylation of FMN to FAD.</text>
</comment>
<dbReference type="NCBIfam" id="NF004160">
    <property type="entry name" value="PRK05627.1-3"/>
    <property type="match status" value="1"/>
</dbReference>
<dbReference type="FunFam" id="3.40.50.620:FF:000021">
    <property type="entry name" value="Riboflavin biosynthesis protein"/>
    <property type="match status" value="1"/>
</dbReference>
<dbReference type="InterPro" id="IPR015865">
    <property type="entry name" value="Riboflavin_kinase_bac/euk"/>
</dbReference>
<keyword evidence="4 15" id="KW-0285">Flavoprotein</keyword>
<dbReference type="CDD" id="cd02064">
    <property type="entry name" value="FAD_synthetase_N"/>
    <property type="match status" value="1"/>
</dbReference>
<evidence type="ECO:0000256" key="11">
    <source>
        <dbReference type="ARBA" id="ARBA00022840"/>
    </source>
</evidence>
<dbReference type="Gene3D" id="3.40.50.620">
    <property type="entry name" value="HUPs"/>
    <property type="match status" value="1"/>
</dbReference>
<dbReference type="GO" id="GO:0006747">
    <property type="term" value="P:FAD biosynthetic process"/>
    <property type="evidence" value="ECO:0007669"/>
    <property type="project" value="UniProtKB-UniRule"/>
</dbReference>
<dbReference type="NCBIfam" id="TIGR00083">
    <property type="entry name" value="ribF"/>
    <property type="match status" value="1"/>
</dbReference>